<feature type="domain" description="F-box" evidence="1">
    <location>
        <begin position="18"/>
        <end position="63"/>
    </location>
</feature>
<evidence type="ECO:0000313" key="2">
    <source>
        <dbReference type="EMBL" id="KAG9698711.1"/>
    </source>
</evidence>
<comment type="caution">
    <text evidence="2">The sequence shown here is derived from an EMBL/GenBank/DDBJ whole genome shotgun (WGS) entry which is preliminary data.</text>
</comment>
<dbReference type="PANTHER" id="PTHR31639:SF256">
    <property type="entry name" value="OS07G0242900 PROTEIN"/>
    <property type="match status" value="1"/>
</dbReference>
<dbReference type="SUPFAM" id="SSF52047">
    <property type="entry name" value="RNI-like"/>
    <property type="match status" value="1"/>
</dbReference>
<dbReference type="Gene3D" id="3.80.10.10">
    <property type="entry name" value="Ribonuclease Inhibitor"/>
    <property type="match status" value="2"/>
</dbReference>
<name>A0A9P8JDJ8_AURME</name>
<evidence type="ECO:0000259" key="1">
    <source>
        <dbReference type="PROSITE" id="PS50181"/>
    </source>
</evidence>
<gene>
    <name evidence="2" type="ORF">KCU76_g2058</name>
</gene>
<dbReference type="Pfam" id="PF00646">
    <property type="entry name" value="F-box"/>
    <property type="match status" value="1"/>
</dbReference>
<dbReference type="PROSITE" id="PS50181">
    <property type="entry name" value="FBOX"/>
    <property type="match status" value="1"/>
</dbReference>
<dbReference type="PANTHER" id="PTHR31639">
    <property type="entry name" value="F-BOX PROTEIN-LIKE"/>
    <property type="match status" value="1"/>
</dbReference>
<accession>A0A9P8JDJ8</accession>
<proteinExistence type="predicted"/>
<dbReference type="Proteomes" id="UP000779574">
    <property type="component" value="Unassembled WGS sequence"/>
</dbReference>
<organism evidence="2 3">
    <name type="scientific">Aureobasidium melanogenum</name>
    <name type="common">Aureobasidium pullulans var. melanogenum</name>
    <dbReference type="NCBI Taxonomy" id="46634"/>
    <lineage>
        <taxon>Eukaryota</taxon>
        <taxon>Fungi</taxon>
        <taxon>Dikarya</taxon>
        <taxon>Ascomycota</taxon>
        <taxon>Pezizomycotina</taxon>
        <taxon>Dothideomycetes</taxon>
        <taxon>Dothideomycetidae</taxon>
        <taxon>Dothideales</taxon>
        <taxon>Saccotheciaceae</taxon>
        <taxon>Aureobasidium</taxon>
    </lineage>
</organism>
<dbReference type="InterPro" id="IPR001810">
    <property type="entry name" value="F-box_dom"/>
</dbReference>
<protein>
    <recommendedName>
        <fullName evidence="1">F-box domain-containing protein</fullName>
    </recommendedName>
</protein>
<evidence type="ECO:0000313" key="3">
    <source>
        <dbReference type="Proteomes" id="UP000779574"/>
    </source>
</evidence>
<dbReference type="InterPro" id="IPR032675">
    <property type="entry name" value="LRR_dom_sf"/>
</dbReference>
<reference evidence="2" key="1">
    <citation type="journal article" date="2021" name="J Fungi (Basel)">
        <title>Virulence traits and population genomics of the black yeast Aureobasidium melanogenum.</title>
        <authorList>
            <person name="Cernosa A."/>
            <person name="Sun X."/>
            <person name="Gostincar C."/>
            <person name="Fang C."/>
            <person name="Gunde-Cimerman N."/>
            <person name="Song Z."/>
        </authorList>
    </citation>
    <scope>NUCLEOTIDE SEQUENCE</scope>
    <source>
        <strain evidence="2">EXF-9911</strain>
    </source>
</reference>
<dbReference type="EMBL" id="JAHFXF010000048">
    <property type="protein sequence ID" value="KAG9698711.1"/>
    <property type="molecule type" value="Genomic_DNA"/>
</dbReference>
<dbReference type="SUPFAM" id="SSF81383">
    <property type="entry name" value="F-box domain"/>
    <property type="match status" value="1"/>
</dbReference>
<sequence>MTNHNVSANPEPADQVEANSLERMPNEIMATIVDMVPSPDLPNFSLVSRQLRSNALARQWRTLDTDLALKKLLHYESEERQEFANLVHELFIEPEETDNVGRRADYLARVGEHLRRPQDYQQRAKIVHDAYARANGEAEVVRQRLAQLLEVFTLEYPALQKVVVQYSEWTPPADANTPITPIEVDRLIQPALRELSLGSEMVGNIDYDAYRAVSNVLPLLNKTNTPSLQKLKLCLNVVDATDEQLLTALQACPNITSLTLARNLAGLFNDKILEHLATGCKLVTFATSAPIEERLFETWIPKTPTLQPIFTRLEEVDFPISEVVADQLFPFMTKLRSVRLRLQQVDNILSSLHLLPNLVQLALKSEIWHFPLTRQWLRPLQDLKLETLCFEQRIGQANFYVEDLELQDISSIFGNQQTLKNLSVAFGSSNNPTFLQDDVSSAVREIIVHYPNLTALSLPLPCGTLDLMEMSDEPLQSKITHLNFWRLETPPGSFDSTSLAYKLDCYKLAIKLAEHFPHLDQLTANQSRTFAARIFEMYGDIKTRANVLLTPTYLGGLQNTRLTHLTIGGEGDSNFNGIMITPNDIDTLFGSHATLLYLNVSWQGDTDPQVNPSFLQHRPRLLIERVLANYRVLQTLEMPAPCGAVNLKRLPAGPLNGTIDYLSVASMVPPRANKATHPVAYNTEILQMACQLIKHFPDLEDLNSHRDEAFVEEVWRDYETMKRAGL</sequence>
<dbReference type="AlphaFoldDB" id="A0A9P8JDJ8"/>
<reference evidence="2" key="2">
    <citation type="submission" date="2021-08" db="EMBL/GenBank/DDBJ databases">
        <authorList>
            <person name="Gostincar C."/>
            <person name="Sun X."/>
            <person name="Song Z."/>
            <person name="Gunde-Cimerman N."/>
        </authorList>
    </citation>
    <scope>NUCLEOTIDE SEQUENCE</scope>
    <source>
        <strain evidence="2">EXF-9911</strain>
    </source>
</reference>
<dbReference type="InterPro" id="IPR036047">
    <property type="entry name" value="F-box-like_dom_sf"/>
</dbReference>
<feature type="non-terminal residue" evidence="2">
    <location>
        <position position="726"/>
    </location>
</feature>